<evidence type="ECO:0000256" key="6">
    <source>
        <dbReference type="ARBA" id="ARBA00023204"/>
    </source>
</evidence>
<evidence type="ECO:0000313" key="12">
    <source>
        <dbReference type="Proteomes" id="UP000070467"/>
    </source>
</evidence>
<sequence length="566" mass="65767">MLLQLNIREYGIIENLCIEFKEGLTVLSGETGAGKSMILSAISQLTGQKTSTIYIRHGKEKATIEGVFDYIHDENLIKILEDLDISTKEEILVIKRDIYKSGKSICRINNVIVNLSVLKKISPFFIDIHEQRDGNILLSEKNHLLLLDQFGMNDLQPYIENYNNNYLEYKVLKEKLINIENENRELTEKIDFIRYQIQELELLNLKDGEIVTLEEKIDYLSNYEKINFICNNIKNNIVRENGILEQTYEIKILIEKLAKYTNKLNDKIEKINDYYYLIEDVNNDIDDLINNIDYDEEILDTMESRLFELKSIEKKYSKSIDELILYKKELNEKLYNFENFDNNLSQIKKKVNTKELELRKSADNLSEKRKEIAMKMEELIEKELKYLYMENSTIKIDFQKKEFSQHGVDDVKFLISANEGEPLKSLSKVASGGELSRIMLGLKIIYTNKNSSLLTIFDEIDTGVSGRVAQRMAEKIYQLSISSQVFAITHLPQMVAIADNNLLIKKKEINGRTISDVYELDDNKKVIEIAKMISTSSITEITKKHSLEMINNAKKIKKGLNKIYDK</sequence>
<comment type="similarity">
    <text evidence="1 8">Belongs to the RecN family.</text>
</comment>
<name>A0ABR5TMH5_9BACL</name>
<evidence type="ECO:0000256" key="3">
    <source>
        <dbReference type="ARBA" id="ARBA00022741"/>
    </source>
</evidence>
<evidence type="ECO:0000256" key="1">
    <source>
        <dbReference type="ARBA" id="ARBA00009441"/>
    </source>
</evidence>
<comment type="function">
    <text evidence="8">May be involved in recombinational repair of damaged DNA.</text>
</comment>
<dbReference type="NCBIfam" id="TIGR00634">
    <property type="entry name" value="recN"/>
    <property type="match status" value="1"/>
</dbReference>
<dbReference type="InterPro" id="IPR038729">
    <property type="entry name" value="Rad50/SbcC_AAA"/>
</dbReference>
<protein>
    <recommendedName>
        <fullName evidence="2 8">DNA repair protein RecN</fullName>
    </recommendedName>
    <alternativeName>
        <fullName evidence="7 8">Recombination protein N</fullName>
    </alternativeName>
</protein>
<dbReference type="InterPro" id="IPR004604">
    <property type="entry name" value="DNA_recomb/repair_RecN"/>
</dbReference>
<dbReference type="PANTHER" id="PTHR11059:SF0">
    <property type="entry name" value="DNA REPAIR PROTEIN RECN"/>
    <property type="match status" value="1"/>
</dbReference>
<gene>
    <name evidence="11" type="ORF">HMPREF1871_00290</name>
</gene>
<dbReference type="RefSeq" id="WP_066129034.1">
    <property type="nucleotide sequence ID" value="NZ_KQ959861.1"/>
</dbReference>
<dbReference type="PIRSF" id="PIRSF003128">
    <property type="entry name" value="RecN"/>
    <property type="match status" value="1"/>
</dbReference>
<accession>A0ABR5TMH5</accession>
<evidence type="ECO:0000256" key="5">
    <source>
        <dbReference type="ARBA" id="ARBA00022840"/>
    </source>
</evidence>
<evidence type="ECO:0000256" key="2">
    <source>
        <dbReference type="ARBA" id="ARBA00021315"/>
    </source>
</evidence>
<evidence type="ECO:0000256" key="9">
    <source>
        <dbReference type="SAM" id="Coils"/>
    </source>
</evidence>
<dbReference type="InterPro" id="IPR027417">
    <property type="entry name" value="P-loop_NTPase"/>
</dbReference>
<dbReference type="Gene3D" id="3.40.50.300">
    <property type="entry name" value="P-loop containing nucleotide triphosphate hydrolases"/>
    <property type="match status" value="2"/>
</dbReference>
<reference evidence="11 12" key="1">
    <citation type="submission" date="2016-01" db="EMBL/GenBank/DDBJ databases">
        <authorList>
            <person name="Mitreva M."/>
            <person name="Pepin K.H."/>
            <person name="Mihindukulasuriya K.A."/>
            <person name="Fulton R."/>
            <person name="Fronick C."/>
            <person name="O'Laughlin M."/>
            <person name="Miner T."/>
            <person name="Herter B."/>
            <person name="Rosa B.A."/>
            <person name="Cordes M."/>
            <person name="Tomlinson C."/>
            <person name="Wollam A."/>
            <person name="Palsikar V.B."/>
            <person name="Mardis E.R."/>
            <person name="Wilson R.K."/>
        </authorList>
    </citation>
    <scope>NUCLEOTIDE SEQUENCE [LARGE SCALE GENOMIC DNA]</scope>
    <source>
        <strain evidence="11 12">KA00071</strain>
    </source>
</reference>
<dbReference type="Pfam" id="PF13476">
    <property type="entry name" value="AAA_23"/>
    <property type="match status" value="1"/>
</dbReference>
<feature type="domain" description="Rad50/SbcC-type AAA" evidence="10">
    <location>
        <begin position="5"/>
        <end position="201"/>
    </location>
</feature>
<dbReference type="EMBL" id="LSDB01000008">
    <property type="protein sequence ID" value="KXB58526.1"/>
    <property type="molecule type" value="Genomic_DNA"/>
</dbReference>
<organism evidence="11 12">
    <name type="scientific">Gemelliphila asaccharolytica</name>
    <dbReference type="NCBI Taxonomy" id="502393"/>
    <lineage>
        <taxon>Bacteria</taxon>
        <taxon>Bacillati</taxon>
        <taxon>Bacillota</taxon>
        <taxon>Bacilli</taxon>
        <taxon>Bacillales</taxon>
        <taxon>Gemellaceae</taxon>
        <taxon>Gemelliphila</taxon>
    </lineage>
</organism>
<keyword evidence="6 8" id="KW-0234">DNA repair</keyword>
<dbReference type="Proteomes" id="UP000070467">
    <property type="component" value="Unassembled WGS sequence"/>
</dbReference>
<feature type="coiled-coil region" evidence="9">
    <location>
        <begin position="169"/>
        <end position="203"/>
    </location>
</feature>
<keyword evidence="5" id="KW-0067">ATP-binding</keyword>
<keyword evidence="12" id="KW-1185">Reference proteome</keyword>
<evidence type="ECO:0000256" key="7">
    <source>
        <dbReference type="ARBA" id="ARBA00033408"/>
    </source>
</evidence>
<dbReference type="PANTHER" id="PTHR11059">
    <property type="entry name" value="DNA REPAIR PROTEIN RECN"/>
    <property type="match status" value="1"/>
</dbReference>
<evidence type="ECO:0000313" key="11">
    <source>
        <dbReference type="EMBL" id="KXB58526.1"/>
    </source>
</evidence>
<keyword evidence="4 8" id="KW-0227">DNA damage</keyword>
<keyword evidence="3" id="KW-0547">Nucleotide-binding</keyword>
<evidence type="ECO:0000256" key="4">
    <source>
        <dbReference type="ARBA" id="ARBA00022763"/>
    </source>
</evidence>
<keyword evidence="9" id="KW-0175">Coiled coil</keyword>
<evidence type="ECO:0000256" key="8">
    <source>
        <dbReference type="PIRNR" id="PIRNR003128"/>
    </source>
</evidence>
<comment type="caution">
    <text evidence="11">The sequence shown here is derived from an EMBL/GenBank/DDBJ whole genome shotgun (WGS) entry which is preliminary data.</text>
</comment>
<evidence type="ECO:0000259" key="10">
    <source>
        <dbReference type="Pfam" id="PF13476"/>
    </source>
</evidence>
<dbReference type="SUPFAM" id="SSF52540">
    <property type="entry name" value="P-loop containing nucleoside triphosphate hydrolases"/>
    <property type="match status" value="2"/>
</dbReference>
<dbReference type="CDD" id="cd03241">
    <property type="entry name" value="ABC_RecN"/>
    <property type="match status" value="2"/>
</dbReference>
<proteinExistence type="inferred from homology"/>